<evidence type="ECO:0008006" key="3">
    <source>
        <dbReference type="Google" id="ProtNLM"/>
    </source>
</evidence>
<gene>
    <name evidence="1" type="ORF">G3446_20775</name>
</gene>
<reference evidence="1 2" key="1">
    <citation type="submission" date="2020-02" db="EMBL/GenBank/DDBJ databases">
        <title>Genome sequences of Thiorhodococcus mannitoliphagus and Thiorhodococcus minor, purple sulfur photosynthetic bacteria in the gammaproteobacterial family, Chromatiaceae.</title>
        <authorList>
            <person name="Aviles F.A."/>
            <person name="Meyer T.E."/>
            <person name="Kyndt J.A."/>
        </authorList>
    </citation>
    <scope>NUCLEOTIDE SEQUENCE [LARGE SCALE GENOMIC DNA]</scope>
    <source>
        <strain evidence="1 2">DSM 11518</strain>
    </source>
</reference>
<keyword evidence="2" id="KW-1185">Reference proteome</keyword>
<accession>A0A6M0K3B6</accession>
<proteinExistence type="predicted"/>
<comment type="caution">
    <text evidence="1">The sequence shown here is derived from an EMBL/GenBank/DDBJ whole genome shotgun (WGS) entry which is preliminary data.</text>
</comment>
<dbReference type="EMBL" id="JAAIJQ010000082">
    <property type="protein sequence ID" value="NEV64288.1"/>
    <property type="molecule type" value="Genomic_DNA"/>
</dbReference>
<dbReference type="Proteomes" id="UP000483379">
    <property type="component" value="Unassembled WGS sequence"/>
</dbReference>
<evidence type="ECO:0000313" key="1">
    <source>
        <dbReference type="EMBL" id="NEV64288.1"/>
    </source>
</evidence>
<dbReference type="AlphaFoldDB" id="A0A6M0K3B6"/>
<evidence type="ECO:0000313" key="2">
    <source>
        <dbReference type="Proteomes" id="UP000483379"/>
    </source>
</evidence>
<protein>
    <recommendedName>
        <fullName evidence="3">Ysc84 actin-binding domain-containing protein</fullName>
    </recommendedName>
</protein>
<organism evidence="1 2">
    <name type="scientific">Thiorhodococcus minor</name>
    <dbReference type="NCBI Taxonomy" id="57489"/>
    <lineage>
        <taxon>Bacteria</taxon>
        <taxon>Pseudomonadati</taxon>
        <taxon>Pseudomonadota</taxon>
        <taxon>Gammaproteobacteria</taxon>
        <taxon>Chromatiales</taxon>
        <taxon>Chromatiaceae</taxon>
        <taxon>Thiorhodococcus</taxon>
    </lineage>
</organism>
<sequence>MSALLVLTAVVALPSAAEDSFLGGLKERAAKAAEKAGETAGQAAHTMGDVTSKAIDSAQTSLEEAEQDLRDESTPEATRAKLDAMAETAIQELQEQKPQVAPLIESSVGYAVFDTRQVSYGVSGGYGRGVAIDLSTGARTYMKMGSVGVGMSFGIGGFDTRIVILFKDAFTFNKLITQGIDASAEAGTMVKDDRQELALRFDEGRAVFVLTKQGWKVSAKLSGAKYWPDDALN</sequence>
<name>A0A6M0K3B6_9GAMM</name>